<keyword evidence="2" id="KW-1185">Reference proteome</keyword>
<sequence length="140" mass="16107">MKRFLILLCILSIVGCGTWLKPTYKYEDFSIIKAYQKDDTNLYIEVFTGDSATWLSDAKVSEKDDIIEICLHYTLSEPDTNFITNSNGNSVGLIYSTKHLSKKQILYVDEAGKQELFLHKWNEDLMKLYVSSPINDPLKN</sequence>
<protein>
    <recommendedName>
        <fullName evidence="3">Lipoprotein</fullName>
    </recommendedName>
</protein>
<name>A0ABW5E919_9BACT</name>
<accession>A0ABW5E919</accession>
<dbReference type="Proteomes" id="UP001597297">
    <property type="component" value="Unassembled WGS sequence"/>
</dbReference>
<comment type="caution">
    <text evidence="1">The sequence shown here is derived from an EMBL/GenBank/DDBJ whole genome shotgun (WGS) entry which is preliminary data.</text>
</comment>
<evidence type="ECO:0000313" key="2">
    <source>
        <dbReference type="Proteomes" id="UP001597297"/>
    </source>
</evidence>
<evidence type="ECO:0000313" key="1">
    <source>
        <dbReference type="EMBL" id="MFD2276884.1"/>
    </source>
</evidence>
<organism evidence="1 2">
    <name type="scientific">Rubritalea spongiae</name>
    <dbReference type="NCBI Taxonomy" id="430797"/>
    <lineage>
        <taxon>Bacteria</taxon>
        <taxon>Pseudomonadati</taxon>
        <taxon>Verrucomicrobiota</taxon>
        <taxon>Verrucomicrobiia</taxon>
        <taxon>Verrucomicrobiales</taxon>
        <taxon>Rubritaleaceae</taxon>
        <taxon>Rubritalea</taxon>
    </lineage>
</organism>
<gene>
    <name evidence="1" type="ORF">ACFSQZ_10415</name>
</gene>
<dbReference type="PROSITE" id="PS51257">
    <property type="entry name" value="PROKAR_LIPOPROTEIN"/>
    <property type="match status" value="1"/>
</dbReference>
<reference evidence="2" key="1">
    <citation type="journal article" date="2019" name="Int. J. Syst. Evol. Microbiol.">
        <title>The Global Catalogue of Microorganisms (GCM) 10K type strain sequencing project: providing services to taxonomists for standard genome sequencing and annotation.</title>
        <authorList>
            <consortium name="The Broad Institute Genomics Platform"/>
            <consortium name="The Broad Institute Genome Sequencing Center for Infectious Disease"/>
            <person name="Wu L."/>
            <person name="Ma J."/>
        </authorList>
    </citation>
    <scope>NUCLEOTIDE SEQUENCE [LARGE SCALE GENOMIC DNA]</scope>
    <source>
        <strain evidence="2">JCM 16545</strain>
    </source>
</reference>
<evidence type="ECO:0008006" key="3">
    <source>
        <dbReference type="Google" id="ProtNLM"/>
    </source>
</evidence>
<dbReference type="EMBL" id="JBHUJC010000030">
    <property type="protein sequence ID" value="MFD2276884.1"/>
    <property type="molecule type" value="Genomic_DNA"/>
</dbReference>
<proteinExistence type="predicted"/>
<dbReference type="RefSeq" id="WP_377092549.1">
    <property type="nucleotide sequence ID" value="NZ_JBHSJM010000001.1"/>
</dbReference>